<keyword evidence="1" id="KW-0805">Transcription regulation</keyword>
<gene>
    <name evidence="5" type="ORF">EV191_108113</name>
</gene>
<accession>A0A4V2STG3</accession>
<dbReference type="Gene3D" id="1.20.120.530">
    <property type="entry name" value="GntR ligand-binding domain-like"/>
    <property type="match status" value="1"/>
</dbReference>
<name>A0A4V2STG3_9PSEU</name>
<dbReference type="PANTHER" id="PTHR43537:SF24">
    <property type="entry name" value="GLUCONATE OPERON TRANSCRIPTIONAL REPRESSOR"/>
    <property type="match status" value="1"/>
</dbReference>
<sequence length="237" mass="26377">MPASDPLASLSPIATHTRGERARAELLSAIVRGQLPPGTVLSDRQLSEVLGVSRTPIREAMHTLEADGLVERSGGRLVVAGFSVRDTRELFELRRLLEPAGLDRLAQTWDEQGVYELATFFDEFPGDLPAGPYDEYLQRDHQFHQLIVAWSGNSRLIRCYDVVETQINRIRHHLAPGYRGRMAEVVQEHRDVCAAIARKDLAGARAALVRHLENGERAMVEFLAARETGAPETTPTH</sequence>
<evidence type="ECO:0000256" key="1">
    <source>
        <dbReference type="ARBA" id="ARBA00023015"/>
    </source>
</evidence>
<dbReference type="SUPFAM" id="SSF46785">
    <property type="entry name" value="Winged helix' DNA-binding domain"/>
    <property type="match status" value="1"/>
</dbReference>
<dbReference type="CDD" id="cd07377">
    <property type="entry name" value="WHTH_GntR"/>
    <property type="match status" value="1"/>
</dbReference>
<organism evidence="5 6">
    <name type="scientific">Tamaricihabitans halophyticus</name>
    <dbReference type="NCBI Taxonomy" id="1262583"/>
    <lineage>
        <taxon>Bacteria</taxon>
        <taxon>Bacillati</taxon>
        <taxon>Actinomycetota</taxon>
        <taxon>Actinomycetes</taxon>
        <taxon>Pseudonocardiales</taxon>
        <taxon>Pseudonocardiaceae</taxon>
        <taxon>Tamaricihabitans</taxon>
    </lineage>
</organism>
<comment type="caution">
    <text evidence="5">The sequence shown here is derived from an EMBL/GenBank/DDBJ whole genome shotgun (WGS) entry which is preliminary data.</text>
</comment>
<dbReference type="PANTHER" id="PTHR43537">
    <property type="entry name" value="TRANSCRIPTIONAL REGULATOR, GNTR FAMILY"/>
    <property type="match status" value="1"/>
</dbReference>
<dbReference type="PRINTS" id="PR00035">
    <property type="entry name" value="HTHGNTR"/>
</dbReference>
<dbReference type="AlphaFoldDB" id="A0A4V2STG3"/>
<dbReference type="Pfam" id="PF00392">
    <property type="entry name" value="GntR"/>
    <property type="match status" value="1"/>
</dbReference>
<dbReference type="InterPro" id="IPR011711">
    <property type="entry name" value="GntR_C"/>
</dbReference>
<protein>
    <submittedName>
        <fullName evidence="5">DNA-binding GntR family transcriptional regulator</fullName>
    </submittedName>
</protein>
<dbReference type="InterPro" id="IPR036390">
    <property type="entry name" value="WH_DNA-bd_sf"/>
</dbReference>
<dbReference type="Pfam" id="PF07729">
    <property type="entry name" value="FCD"/>
    <property type="match status" value="1"/>
</dbReference>
<keyword evidence="2 5" id="KW-0238">DNA-binding</keyword>
<dbReference type="SMART" id="SM00345">
    <property type="entry name" value="HTH_GNTR"/>
    <property type="match status" value="1"/>
</dbReference>
<keyword evidence="6" id="KW-1185">Reference proteome</keyword>
<dbReference type="OrthoDB" id="8680240at2"/>
<dbReference type="Gene3D" id="1.10.10.10">
    <property type="entry name" value="Winged helix-like DNA-binding domain superfamily/Winged helix DNA-binding domain"/>
    <property type="match status" value="1"/>
</dbReference>
<feature type="domain" description="HTH gntR-type" evidence="4">
    <location>
        <begin position="16"/>
        <end position="87"/>
    </location>
</feature>
<evidence type="ECO:0000259" key="4">
    <source>
        <dbReference type="PROSITE" id="PS50949"/>
    </source>
</evidence>
<evidence type="ECO:0000256" key="3">
    <source>
        <dbReference type="ARBA" id="ARBA00023163"/>
    </source>
</evidence>
<evidence type="ECO:0000313" key="6">
    <source>
        <dbReference type="Proteomes" id="UP000294911"/>
    </source>
</evidence>
<dbReference type="SUPFAM" id="SSF48008">
    <property type="entry name" value="GntR ligand-binding domain-like"/>
    <property type="match status" value="1"/>
</dbReference>
<dbReference type="Proteomes" id="UP000294911">
    <property type="component" value="Unassembled WGS sequence"/>
</dbReference>
<dbReference type="PROSITE" id="PS50949">
    <property type="entry name" value="HTH_GNTR"/>
    <property type="match status" value="1"/>
</dbReference>
<reference evidence="5 6" key="1">
    <citation type="submission" date="2019-03" db="EMBL/GenBank/DDBJ databases">
        <title>Genomic Encyclopedia of Type Strains, Phase IV (KMG-IV): sequencing the most valuable type-strain genomes for metagenomic binning, comparative biology and taxonomic classification.</title>
        <authorList>
            <person name="Goeker M."/>
        </authorList>
    </citation>
    <scope>NUCLEOTIDE SEQUENCE [LARGE SCALE GENOMIC DNA]</scope>
    <source>
        <strain evidence="5 6">DSM 45765</strain>
    </source>
</reference>
<dbReference type="GO" id="GO:0003677">
    <property type="term" value="F:DNA binding"/>
    <property type="evidence" value="ECO:0007669"/>
    <property type="project" value="UniProtKB-KW"/>
</dbReference>
<dbReference type="RefSeq" id="WP_132878341.1">
    <property type="nucleotide sequence ID" value="NZ_SLXQ01000008.1"/>
</dbReference>
<dbReference type="GO" id="GO:0003700">
    <property type="term" value="F:DNA-binding transcription factor activity"/>
    <property type="evidence" value="ECO:0007669"/>
    <property type="project" value="InterPro"/>
</dbReference>
<evidence type="ECO:0000256" key="2">
    <source>
        <dbReference type="ARBA" id="ARBA00023125"/>
    </source>
</evidence>
<keyword evidence="3" id="KW-0804">Transcription</keyword>
<dbReference type="InterPro" id="IPR008920">
    <property type="entry name" value="TF_FadR/GntR_C"/>
</dbReference>
<proteinExistence type="predicted"/>
<evidence type="ECO:0000313" key="5">
    <source>
        <dbReference type="EMBL" id="TCP50026.1"/>
    </source>
</evidence>
<dbReference type="EMBL" id="SLXQ01000008">
    <property type="protein sequence ID" value="TCP50026.1"/>
    <property type="molecule type" value="Genomic_DNA"/>
</dbReference>
<dbReference type="SMART" id="SM00895">
    <property type="entry name" value="FCD"/>
    <property type="match status" value="1"/>
</dbReference>
<dbReference type="InterPro" id="IPR000524">
    <property type="entry name" value="Tscrpt_reg_HTH_GntR"/>
</dbReference>
<dbReference type="InterPro" id="IPR036388">
    <property type="entry name" value="WH-like_DNA-bd_sf"/>
</dbReference>